<feature type="compositionally biased region" description="Basic and acidic residues" evidence="1">
    <location>
        <begin position="16"/>
        <end position="36"/>
    </location>
</feature>
<sequence length="50" mass="6138">MSKVDEKIKRHSRAAHHIDYHKHEHGAVRRKREDQRHMKRVGWLSVEDKK</sequence>
<keyword evidence="3" id="KW-1185">Reference proteome</keyword>
<name>A0A2S1GMT6_9CAUD</name>
<reference evidence="2 3" key="1">
    <citation type="submission" date="2018-03" db="EMBL/GenBank/DDBJ databases">
        <title>Phage therapy in agriculture - a green tech approach to combat plant pathogenic bacteria.</title>
        <authorList>
            <person name="Carstens A.B."/>
            <person name="Djurhuus A.M."/>
            <person name="Hansen L.H."/>
        </authorList>
    </citation>
    <scope>NUCLEOTIDE SEQUENCE [LARGE SCALE GENOMIC DNA]</scope>
</reference>
<protein>
    <submittedName>
        <fullName evidence="2">Uncharacterized protein</fullName>
    </submittedName>
</protein>
<proteinExistence type="predicted"/>
<organism evidence="2 3">
    <name type="scientific">Pseudomonas phage Achelous</name>
    <dbReference type="NCBI Taxonomy" id="2163982"/>
    <lineage>
        <taxon>Viruses</taxon>
        <taxon>Duplodnaviria</taxon>
        <taxon>Heunggongvirae</taxon>
        <taxon>Uroviricota</taxon>
        <taxon>Caudoviricetes</taxon>
        <taxon>Autographivirales</taxon>
        <taxon>Autosignataviridae</taxon>
        <taxon>Colwellvirinae</taxon>
        <taxon>Nerthusvirus</taxon>
        <taxon>Nerthusvirus achelous</taxon>
        <taxon>Uliginvirus achelous</taxon>
    </lineage>
</organism>
<evidence type="ECO:0000256" key="1">
    <source>
        <dbReference type="SAM" id="MobiDB-lite"/>
    </source>
</evidence>
<feature type="region of interest" description="Disordered" evidence="1">
    <location>
        <begin position="1"/>
        <end position="50"/>
    </location>
</feature>
<dbReference type="GeneID" id="54991105"/>
<dbReference type="KEGG" id="vg:54991105"/>
<dbReference type="EMBL" id="MH113814">
    <property type="protein sequence ID" value="AWD90686.1"/>
    <property type="molecule type" value="Genomic_DNA"/>
</dbReference>
<evidence type="ECO:0000313" key="2">
    <source>
        <dbReference type="EMBL" id="AWD90686.1"/>
    </source>
</evidence>
<accession>A0A2S1GMT6</accession>
<dbReference type="RefSeq" id="YP_009800604.1">
    <property type="nucleotide sequence ID" value="NC_047956.1"/>
</dbReference>
<dbReference type="Proteomes" id="UP000247252">
    <property type="component" value="Segment"/>
</dbReference>
<evidence type="ECO:0000313" key="3">
    <source>
        <dbReference type="Proteomes" id="UP000247252"/>
    </source>
</evidence>